<keyword evidence="6" id="KW-0597">Phosphoprotein</keyword>
<dbReference type="InterPro" id="IPR005467">
    <property type="entry name" value="His_kinase_dom"/>
</dbReference>
<keyword evidence="12 15" id="KW-1133">Transmembrane helix</keyword>
<evidence type="ECO:0000256" key="1">
    <source>
        <dbReference type="ARBA" id="ARBA00000085"/>
    </source>
</evidence>
<dbReference type="PROSITE" id="PS50109">
    <property type="entry name" value="HIS_KIN"/>
    <property type="match status" value="1"/>
</dbReference>
<dbReference type="CDD" id="cd00082">
    <property type="entry name" value="HisKA"/>
    <property type="match status" value="1"/>
</dbReference>
<reference evidence="18 19" key="1">
    <citation type="submission" date="2019-07" db="EMBL/GenBank/DDBJ databases">
        <title>Allobacillus sp. nov. SKP isolated from shrimp paste of Euphausiacea.</title>
        <authorList>
            <person name="Kanchanasin P."/>
            <person name="Tanasupawat S."/>
            <person name="Shi W."/>
            <person name="Wu L."/>
            <person name="Ma J."/>
        </authorList>
    </citation>
    <scope>NUCLEOTIDE SEQUENCE [LARGE SCALE GENOMIC DNA]</scope>
    <source>
        <strain evidence="18 19">SKP4-8</strain>
    </source>
</reference>
<proteinExistence type="predicted"/>
<evidence type="ECO:0000256" key="5">
    <source>
        <dbReference type="ARBA" id="ARBA00022475"/>
    </source>
</evidence>
<name>A0A556PMA2_9BACI</name>
<evidence type="ECO:0000259" key="16">
    <source>
        <dbReference type="PROSITE" id="PS50109"/>
    </source>
</evidence>
<dbReference type="SMART" id="SM00388">
    <property type="entry name" value="HisKA"/>
    <property type="match status" value="1"/>
</dbReference>
<dbReference type="FunFam" id="3.30.565.10:FF:000006">
    <property type="entry name" value="Sensor histidine kinase WalK"/>
    <property type="match status" value="1"/>
</dbReference>
<keyword evidence="9" id="KW-0547">Nucleotide-binding</keyword>
<dbReference type="GO" id="GO:0005886">
    <property type="term" value="C:plasma membrane"/>
    <property type="evidence" value="ECO:0007669"/>
    <property type="project" value="UniProtKB-SubCell"/>
</dbReference>
<evidence type="ECO:0000256" key="10">
    <source>
        <dbReference type="ARBA" id="ARBA00022777"/>
    </source>
</evidence>
<dbReference type="InterPro" id="IPR003594">
    <property type="entry name" value="HATPase_dom"/>
</dbReference>
<keyword evidence="19" id="KW-1185">Reference proteome</keyword>
<dbReference type="Pfam" id="PF00672">
    <property type="entry name" value="HAMP"/>
    <property type="match status" value="1"/>
</dbReference>
<feature type="domain" description="Histidine kinase" evidence="16">
    <location>
        <begin position="241"/>
        <end position="453"/>
    </location>
</feature>
<evidence type="ECO:0000313" key="18">
    <source>
        <dbReference type="EMBL" id="TSJ65488.1"/>
    </source>
</evidence>
<dbReference type="GO" id="GO:0000155">
    <property type="term" value="F:phosphorelay sensor kinase activity"/>
    <property type="evidence" value="ECO:0007669"/>
    <property type="project" value="InterPro"/>
</dbReference>
<keyword evidence="11" id="KW-0067">ATP-binding</keyword>
<dbReference type="PANTHER" id="PTHR45436">
    <property type="entry name" value="SENSOR HISTIDINE KINASE YKOH"/>
    <property type="match status" value="1"/>
</dbReference>
<dbReference type="InterPro" id="IPR004358">
    <property type="entry name" value="Sig_transdc_His_kin-like_C"/>
</dbReference>
<keyword evidence="5" id="KW-1003">Cell membrane</keyword>
<evidence type="ECO:0000256" key="2">
    <source>
        <dbReference type="ARBA" id="ARBA00004651"/>
    </source>
</evidence>
<evidence type="ECO:0000256" key="12">
    <source>
        <dbReference type="ARBA" id="ARBA00022989"/>
    </source>
</evidence>
<dbReference type="Gene3D" id="6.10.340.10">
    <property type="match status" value="1"/>
</dbReference>
<comment type="subcellular location">
    <subcellularLocation>
        <location evidence="2">Cell membrane</location>
        <topology evidence="2">Multi-pass membrane protein</topology>
    </subcellularLocation>
</comment>
<comment type="catalytic activity">
    <reaction evidence="1">
        <text>ATP + protein L-histidine = ADP + protein N-phospho-L-histidine.</text>
        <dbReference type="EC" id="2.7.13.3"/>
    </reaction>
</comment>
<dbReference type="CDD" id="cd00075">
    <property type="entry name" value="HATPase"/>
    <property type="match status" value="1"/>
</dbReference>
<gene>
    <name evidence="18" type="ORF">FPQ13_06690</name>
</gene>
<evidence type="ECO:0000256" key="7">
    <source>
        <dbReference type="ARBA" id="ARBA00022679"/>
    </source>
</evidence>
<dbReference type="Gene3D" id="1.10.287.130">
    <property type="match status" value="1"/>
</dbReference>
<evidence type="ECO:0000256" key="9">
    <source>
        <dbReference type="ARBA" id="ARBA00022741"/>
    </source>
</evidence>
<evidence type="ECO:0000256" key="4">
    <source>
        <dbReference type="ARBA" id="ARBA00015735"/>
    </source>
</evidence>
<keyword evidence="7" id="KW-0808">Transferase</keyword>
<dbReference type="EMBL" id="VMHE01000009">
    <property type="protein sequence ID" value="TSJ65488.1"/>
    <property type="molecule type" value="Genomic_DNA"/>
</dbReference>
<feature type="transmembrane region" description="Helical" evidence="15">
    <location>
        <begin position="9"/>
        <end position="32"/>
    </location>
</feature>
<dbReference type="Pfam" id="PF18719">
    <property type="entry name" value="ArlS_N"/>
    <property type="match status" value="1"/>
</dbReference>
<keyword evidence="14 15" id="KW-0472">Membrane</keyword>
<dbReference type="PANTHER" id="PTHR45436:SF5">
    <property type="entry name" value="SENSOR HISTIDINE KINASE TRCS"/>
    <property type="match status" value="1"/>
</dbReference>
<protein>
    <recommendedName>
        <fullName evidence="4">Signal transduction histidine-protein kinase ArlS</fullName>
        <ecNumber evidence="3">2.7.13.3</ecNumber>
    </recommendedName>
</protein>
<dbReference type="OrthoDB" id="9786919at2"/>
<evidence type="ECO:0000259" key="17">
    <source>
        <dbReference type="PROSITE" id="PS50885"/>
    </source>
</evidence>
<dbReference type="SMART" id="SM00387">
    <property type="entry name" value="HATPase_c"/>
    <property type="match status" value="1"/>
</dbReference>
<evidence type="ECO:0000256" key="14">
    <source>
        <dbReference type="ARBA" id="ARBA00023136"/>
    </source>
</evidence>
<dbReference type="Proteomes" id="UP000316425">
    <property type="component" value="Unassembled WGS sequence"/>
</dbReference>
<evidence type="ECO:0000256" key="13">
    <source>
        <dbReference type="ARBA" id="ARBA00023012"/>
    </source>
</evidence>
<keyword evidence="13" id="KW-0902">Two-component regulatory system</keyword>
<feature type="transmembrane region" description="Helical" evidence="15">
    <location>
        <begin position="157"/>
        <end position="178"/>
    </location>
</feature>
<dbReference type="InterPro" id="IPR041610">
    <property type="entry name" value="ArlS_N"/>
</dbReference>
<dbReference type="InterPro" id="IPR003661">
    <property type="entry name" value="HisK_dim/P_dom"/>
</dbReference>
<evidence type="ECO:0000256" key="3">
    <source>
        <dbReference type="ARBA" id="ARBA00012438"/>
    </source>
</evidence>
<dbReference type="EC" id="2.7.13.3" evidence="3"/>
<dbReference type="PRINTS" id="PR00344">
    <property type="entry name" value="BCTRLSENSOR"/>
</dbReference>
<comment type="caution">
    <text evidence="18">The sequence shown here is derived from an EMBL/GenBank/DDBJ whole genome shotgun (WGS) entry which is preliminary data.</text>
</comment>
<dbReference type="InterPro" id="IPR050428">
    <property type="entry name" value="TCS_sensor_his_kinase"/>
</dbReference>
<evidence type="ECO:0000256" key="8">
    <source>
        <dbReference type="ARBA" id="ARBA00022692"/>
    </source>
</evidence>
<dbReference type="AlphaFoldDB" id="A0A556PMA2"/>
<dbReference type="InterPro" id="IPR036890">
    <property type="entry name" value="HATPase_C_sf"/>
</dbReference>
<feature type="domain" description="HAMP" evidence="17">
    <location>
        <begin position="179"/>
        <end position="233"/>
    </location>
</feature>
<evidence type="ECO:0000313" key="19">
    <source>
        <dbReference type="Proteomes" id="UP000316425"/>
    </source>
</evidence>
<dbReference type="GO" id="GO:0005524">
    <property type="term" value="F:ATP binding"/>
    <property type="evidence" value="ECO:0007669"/>
    <property type="project" value="UniProtKB-KW"/>
</dbReference>
<evidence type="ECO:0000256" key="11">
    <source>
        <dbReference type="ARBA" id="ARBA00022840"/>
    </source>
</evidence>
<dbReference type="SUPFAM" id="SSF47384">
    <property type="entry name" value="Homodimeric domain of signal transducing histidine kinase"/>
    <property type="match status" value="1"/>
</dbReference>
<accession>A0A556PMA2</accession>
<evidence type="ECO:0000256" key="15">
    <source>
        <dbReference type="SAM" id="Phobius"/>
    </source>
</evidence>
<dbReference type="Gene3D" id="3.30.565.10">
    <property type="entry name" value="Histidine kinase-like ATPase, C-terminal domain"/>
    <property type="match status" value="1"/>
</dbReference>
<evidence type="ECO:0000256" key="6">
    <source>
        <dbReference type="ARBA" id="ARBA00022553"/>
    </source>
</evidence>
<dbReference type="CDD" id="cd06225">
    <property type="entry name" value="HAMP"/>
    <property type="match status" value="1"/>
</dbReference>
<organism evidence="18 19">
    <name type="scientific">Allobacillus salarius</name>
    <dbReference type="NCBI Taxonomy" id="1955272"/>
    <lineage>
        <taxon>Bacteria</taxon>
        <taxon>Bacillati</taxon>
        <taxon>Bacillota</taxon>
        <taxon>Bacilli</taxon>
        <taxon>Bacillales</taxon>
        <taxon>Bacillaceae</taxon>
        <taxon>Allobacillus</taxon>
    </lineage>
</organism>
<dbReference type="Pfam" id="PF00512">
    <property type="entry name" value="HisKA"/>
    <property type="match status" value="1"/>
</dbReference>
<sequence>MLMNLKNRIFLYTAVVFVVITILLSITIYFTFSHITYDREIDQMEDEVTNILTGIAQADESFPVNDLLGVYVPSNGMLRILDEQGNQLSEITSGDYLSLRKVTIPFNSVRMSGRTEDSNTVIGYVQVPTIWQNGEVVYVQLFENLSAVQDNLRTLRFVLVLVVLVAIIPVMVSGRVLADFISRPIQSLIRTMQDIQTSSSFKHIEYQQKPGDELYTMTRTFNEMIDLLKDNYEKQEAFVSNASHELRTPITVIESYANLVKRRGLEKPELVMESIEAIHSEAVRMRDLTEQLLMLARRQKDWQLHVESFSLSETVKRASQNIEYSYGRTVKLTIDEDIPPIRSDQQKIKQLLYIFIDNARKYSEESIEIDIKMRATNYVINIKDYGIGIPEESIGKIFDRFYRVDEARSRDEGGSGLGLALASDLAEALDIKIDVQSQVGEGTTVTLTIPSSVSH</sequence>
<keyword evidence="8 15" id="KW-0812">Transmembrane</keyword>
<dbReference type="Pfam" id="PF02518">
    <property type="entry name" value="HATPase_c"/>
    <property type="match status" value="1"/>
</dbReference>
<dbReference type="InterPro" id="IPR003660">
    <property type="entry name" value="HAMP_dom"/>
</dbReference>
<dbReference type="PROSITE" id="PS50885">
    <property type="entry name" value="HAMP"/>
    <property type="match status" value="1"/>
</dbReference>
<dbReference type="FunFam" id="1.10.287.130:FF:000001">
    <property type="entry name" value="Two-component sensor histidine kinase"/>
    <property type="match status" value="1"/>
</dbReference>
<dbReference type="SUPFAM" id="SSF55874">
    <property type="entry name" value="ATPase domain of HSP90 chaperone/DNA topoisomerase II/histidine kinase"/>
    <property type="match status" value="1"/>
</dbReference>
<keyword evidence="10 18" id="KW-0418">Kinase</keyword>
<dbReference type="InterPro" id="IPR036097">
    <property type="entry name" value="HisK_dim/P_sf"/>
</dbReference>